<proteinExistence type="predicted"/>
<keyword evidence="2" id="KW-1185">Reference proteome</keyword>
<dbReference type="OrthoDB" id="8594755at2"/>
<evidence type="ECO:0000256" key="1">
    <source>
        <dbReference type="SAM" id="Phobius"/>
    </source>
</evidence>
<keyword evidence="1" id="KW-0812">Transmembrane</keyword>
<reference evidence="3" key="1">
    <citation type="submission" date="2025-08" db="UniProtKB">
        <authorList>
            <consortium name="RefSeq"/>
        </authorList>
    </citation>
    <scope>IDENTIFICATION</scope>
</reference>
<keyword evidence="1" id="KW-1133">Transmembrane helix</keyword>
<name>A0A8B6XBE5_9BURK</name>
<feature type="transmembrane region" description="Helical" evidence="1">
    <location>
        <begin position="12"/>
        <end position="34"/>
    </location>
</feature>
<dbReference type="RefSeq" id="WP_084544910.1">
    <property type="nucleotide sequence ID" value="NZ_AXWS01000008.1"/>
</dbReference>
<protein>
    <submittedName>
        <fullName evidence="3">DUF3149 domain-containing protein</fullName>
    </submittedName>
</protein>
<sequence length="56" mass="6129">MKALTDFLTTDYGLMSAVVIAFCLLGVGFFVNFVRKHIAEDTARAAAGQIRPRTSH</sequence>
<dbReference type="Pfam" id="PF11346">
    <property type="entry name" value="DUF3149"/>
    <property type="match status" value="1"/>
</dbReference>
<accession>A0A8B6XBE5</accession>
<organism evidence="2 3">
    <name type="scientific">Derxia gummosa DSM 723</name>
    <dbReference type="NCBI Taxonomy" id="1121388"/>
    <lineage>
        <taxon>Bacteria</taxon>
        <taxon>Pseudomonadati</taxon>
        <taxon>Pseudomonadota</taxon>
        <taxon>Betaproteobacteria</taxon>
        <taxon>Burkholderiales</taxon>
        <taxon>Alcaligenaceae</taxon>
        <taxon>Derxia</taxon>
    </lineage>
</organism>
<keyword evidence="1" id="KW-0472">Membrane</keyword>
<dbReference type="Proteomes" id="UP000675920">
    <property type="component" value="Unplaced"/>
</dbReference>
<evidence type="ECO:0000313" key="2">
    <source>
        <dbReference type="Proteomes" id="UP000675920"/>
    </source>
</evidence>
<dbReference type="InterPro" id="IPR021494">
    <property type="entry name" value="DUF3149"/>
</dbReference>
<dbReference type="AlphaFoldDB" id="A0A8B6XBE5"/>
<evidence type="ECO:0000313" key="3">
    <source>
        <dbReference type="RefSeq" id="WP_084544910.1"/>
    </source>
</evidence>